<organism evidence="2 3">
    <name type="scientific">Amycolatopsis albidoflavus</name>
    <dbReference type="NCBI Taxonomy" id="102226"/>
    <lineage>
        <taxon>Bacteria</taxon>
        <taxon>Bacillati</taxon>
        <taxon>Actinomycetota</taxon>
        <taxon>Actinomycetes</taxon>
        <taxon>Pseudonocardiales</taxon>
        <taxon>Pseudonocardiaceae</taxon>
        <taxon>Amycolatopsis</taxon>
    </lineage>
</organism>
<feature type="transmembrane region" description="Helical" evidence="1">
    <location>
        <begin position="92"/>
        <end position="109"/>
    </location>
</feature>
<feature type="transmembrane region" description="Helical" evidence="1">
    <location>
        <begin position="51"/>
        <end position="72"/>
    </location>
</feature>
<keyword evidence="1" id="KW-1133">Transmembrane helix</keyword>
<name>A0ABW5I2W3_9PSEU</name>
<evidence type="ECO:0000313" key="3">
    <source>
        <dbReference type="Proteomes" id="UP001597542"/>
    </source>
</evidence>
<accession>A0ABW5I2W3</accession>
<feature type="transmembrane region" description="Helical" evidence="1">
    <location>
        <begin position="186"/>
        <end position="207"/>
    </location>
</feature>
<dbReference type="Proteomes" id="UP001597542">
    <property type="component" value="Unassembled WGS sequence"/>
</dbReference>
<sequence length="228" mass="25056">MTFAVPRRSRRRIAWAAVAVSAVGVALFSAATYLTGDPTLSRIPLNPGIALHYLTIVLHALPASLVLLIGPFQFAQQLRARRPKLHRVLGRVYVVSMIFAAVAALVAATFSVDGISSQIAFYLLSVAWLYTLYRGYTFIRQGQIQLHRIWMIRNYALSFAAVVLRGFLGIGAAMQGIFPTLSFADIYTTSAWGSITICVVVAEYFVLNRTIAPLVRKRQPGERAGIPS</sequence>
<dbReference type="RefSeq" id="WP_344266116.1">
    <property type="nucleotide sequence ID" value="NZ_BAAAHV010000003.1"/>
</dbReference>
<keyword evidence="1" id="KW-0812">Transmembrane</keyword>
<gene>
    <name evidence="2" type="ORF">ACFSUT_21345</name>
</gene>
<reference evidence="3" key="1">
    <citation type="journal article" date="2019" name="Int. J. Syst. Evol. Microbiol.">
        <title>The Global Catalogue of Microorganisms (GCM) 10K type strain sequencing project: providing services to taxonomists for standard genome sequencing and annotation.</title>
        <authorList>
            <consortium name="The Broad Institute Genomics Platform"/>
            <consortium name="The Broad Institute Genome Sequencing Center for Infectious Disease"/>
            <person name="Wu L."/>
            <person name="Ma J."/>
        </authorList>
    </citation>
    <scope>NUCLEOTIDE SEQUENCE [LARGE SCALE GENOMIC DNA]</scope>
    <source>
        <strain evidence="3">CGMCC 4.7638</strain>
    </source>
</reference>
<protein>
    <submittedName>
        <fullName evidence="2">DUF2306 domain-containing protein</fullName>
    </submittedName>
</protein>
<feature type="transmembrane region" description="Helical" evidence="1">
    <location>
        <begin position="115"/>
        <end position="133"/>
    </location>
</feature>
<comment type="caution">
    <text evidence="2">The sequence shown here is derived from an EMBL/GenBank/DDBJ whole genome shotgun (WGS) entry which is preliminary data.</text>
</comment>
<keyword evidence="3" id="KW-1185">Reference proteome</keyword>
<feature type="transmembrane region" description="Helical" evidence="1">
    <location>
        <begin position="154"/>
        <end position="174"/>
    </location>
</feature>
<dbReference type="InterPro" id="IPR018750">
    <property type="entry name" value="DUF2306_membrane"/>
</dbReference>
<feature type="transmembrane region" description="Helical" evidence="1">
    <location>
        <begin position="12"/>
        <end position="31"/>
    </location>
</feature>
<keyword evidence="1" id="KW-0472">Membrane</keyword>
<dbReference type="Pfam" id="PF10067">
    <property type="entry name" value="DUF2306"/>
    <property type="match status" value="1"/>
</dbReference>
<evidence type="ECO:0000313" key="2">
    <source>
        <dbReference type="EMBL" id="MFD2482842.1"/>
    </source>
</evidence>
<dbReference type="EMBL" id="JBHUKQ010000012">
    <property type="protein sequence ID" value="MFD2482842.1"/>
    <property type="molecule type" value="Genomic_DNA"/>
</dbReference>
<proteinExistence type="predicted"/>
<evidence type="ECO:0000256" key="1">
    <source>
        <dbReference type="SAM" id="Phobius"/>
    </source>
</evidence>